<proteinExistence type="predicted"/>
<evidence type="ECO:0000313" key="3">
    <source>
        <dbReference type="EMBL" id="CAK0820946.1"/>
    </source>
</evidence>
<dbReference type="Proteomes" id="UP001189429">
    <property type="component" value="Unassembled WGS sequence"/>
</dbReference>
<comment type="caution">
    <text evidence="3">The sequence shown here is derived from an EMBL/GenBank/DDBJ whole genome shotgun (WGS) entry which is preliminary data.</text>
</comment>
<evidence type="ECO:0000256" key="2">
    <source>
        <dbReference type="SAM" id="SignalP"/>
    </source>
</evidence>
<sequence length="101" mass="10669">MFVSYLSVLLDLSCPLASDDDHPAWASLRRLRRPPRLARLPRSAPAAGPAEALGHSERGWPVPSGAADAQLRPFPLGGVRGGEECAAALVSSRRRAGTCPT</sequence>
<feature type="region of interest" description="Disordered" evidence="1">
    <location>
        <begin position="39"/>
        <end position="64"/>
    </location>
</feature>
<dbReference type="EMBL" id="CAUYUJ010007491">
    <property type="protein sequence ID" value="CAK0820946.1"/>
    <property type="molecule type" value="Genomic_DNA"/>
</dbReference>
<evidence type="ECO:0000313" key="4">
    <source>
        <dbReference type="Proteomes" id="UP001189429"/>
    </source>
</evidence>
<name>A0ABN9RRM8_9DINO</name>
<reference evidence="3" key="1">
    <citation type="submission" date="2023-10" db="EMBL/GenBank/DDBJ databases">
        <authorList>
            <person name="Chen Y."/>
            <person name="Shah S."/>
            <person name="Dougan E. K."/>
            <person name="Thang M."/>
            <person name="Chan C."/>
        </authorList>
    </citation>
    <scope>NUCLEOTIDE SEQUENCE [LARGE SCALE GENOMIC DNA]</scope>
</reference>
<feature type="chain" id="PRO_5046766324" evidence="2">
    <location>
        <begin position="19"/>
        <end position="101"/>
    </location>
</feature>
<protein>
    <submittedName>
        <fullName evidence="3">Uncharacterized protein</fullName>
    </submittedName>
</protein>
<keyword evidence="2" id="KW-0732">Signal</keyword>
<feature type="signal peptide" evidence="2">
    <location>
        <begin position="1"/>
        <end position="18"/>
    </location>
</feature>
<feature type="compositionally biased region" description="Low complexity" evidence="1">
    <location>
        <begin position="39"/>
        <end position="50"/>
    </location>
</feature>
<accession>A0ABN9RRM8</accession>
<evidence type="ECO:0000256" key="1">
    <source>
        <dbReference type="SAM" id="MobiDB-lite"/>
    </source>
</evidence>
<organism evidence="3 4">
    <name type="scientific">Prorocentrum cordatum</name>
    <dbReference type="NCBI Taxonomy" id="2364126"/>
    <lineage>
        <taxon>Eukaryota</taxon>
        <taxon>Sar</taxon>
        <taxon>Alveolata</taxon>
        <taxon>Dinophyceae</taxon>
        <taxon>Prorocentrales</taxon>
        <taxon>Prorocentraceae</taxon>
        <taxon>Prorocentrum</taxon>
    </lineage>
</organism>
<keyword evidence="4" id="KW-1185">Reference proteome</keyword>
<gene>
    <name evidence="3" type="ORF">PCOR1329_LOCUS22421</name>
</gene>